<keyword evidence="1" id="KW-0732">Signal</keyword>
<dbReference type="Proteomes" id="UP000031327">
    <property type="component" value="Unassembled WGS sequence"/>
</dbReference>
<accession>A0A0C1QRL6</accession>
<proteinExistence type="predicted"/>
<evidence type="ECO:0008006" key="4">
    <source>
        <dbReference type="Google" id="ProtNLM"/>
    </source>
</evidence>
<dbReference type="AlphaFoldDB" id="A0A0C1QRL6"/>
<gene>
    <name evidence="2" type="ORF">JF50_10825</name>
</gene>
<protein>
    <recommendedName>
        <fullName evidence="4">Lipoprotein</fullName>
    </recommendedName>
</protein>
<dbReference type="RefSeq" id="WP_039609422.1">
    <property type="nucleotide sequence ID" value="NZ_JWIC01000005.1"/>
</dbReference>
<evidence type="ECO:0000313" key="2">
    <source>
        <dbReference type="EMBL" id="KID57652.1"/>
    </source>
</evidence>
<sequence>MIIIFRKYLLCIFILFLAGCANTTTVHIYAKYIPDKSRIQLEQAFEKNGFNVETNTLDFPTSISQNTMLHSLMLQDPNAVETAKQTADKSGFKISDIQALKEGNHWYTKNAIAIYPFPKDKQNSPLLKADLAQHFKTASCNSEFKLKLHKNGAYELSGENIAEENKGLLKGTWHYVQYPYMELRPYKGISWSRYFEIHQLVTRDQVSEIELIRLKPIEKHHVSQHCVYEFGTRL</sequence>
<evidence type="ECO:0000313" key="3">
    <source>
        <dbReference type="Proteomes" id="UP000031327"/>
    </source>
</evidence>
<comment type="caution">
    <text evidence="2">The sequence shown here is derived from an EMBL/GenBank/DDBJ whole genome shotgun (WGS) entry which is preliminary data.</text>
</comment>
<name>A0A0C1QRL6_9GAMM</name>
<reference evidence="2 3" key="1">
    <citation type="submission" date="2014-12" db="EMBL/GenBank/DDBJ databases">
        <title>Draft Genome Sequence of Pseudoalteromonas luteoviolacea HI1.</title>
        <authorList>
            <person name="Asahina A.Y."/>
            <person name="Hadfield M.G."/>
        </authorList>
    </citation>
    <scope>NUCLEOTIDE SEQUENCE [LARGE SCALE GENOMIC DNA]</scope>
    <source>
        <strain evidence="2 3">HI1</strain>
    </source>
</reference>
<dbReference type="PROSITE" id="PS51257">
    <property type="entry name" value="PROKAR_LIPOPROTEIN"/>
    <property type="match status" value="1"/>
</dbReference>
<dbReference type="EMBL" id="JWIC01000005">
    <property type="protein sequence ID" value="KID57652.1"/>
    <property type="molecule type" value="Genomic_DNA"/>
</dbReference>
<evidence type="ECO:0000256" key="1">
    <source>
        <dbReference type="SAM" id="SignalP"/>
    </source>
</evidence>
<organism evidence="2 3">
    <name type="scientific">Pseudoalteromonas luteoviolacea</name>
    <dbReference type="NCBI Taxonomy" id="43657"/>
    <lineage>
        <taxon>Bacteria</taxon>
        <taxon>Pseudomonadati</taxon>
        <taxon>Pseudomonadota</taxon>
        <taxon>Gammaproteobacteria</taxon>
        <taxon>Alteromonadales</taxon>
        <taxon>Pseudoalteromonadaceae</taxon>
        <taxon>Pseudoalteromonas</taxon>
    </lineage>
</organism>
<feature type="chain" id="PRO_5002137410" description="Lipoprotein" evidence="1">
    <location>
        <begin position="24"/>
        <end position="234"/>
    </location>
</feature>
<dbReference type="OrthoDB" id="5700077at2"/>
<feature type="signal peptide" evidence="1">
    <location>
        <begin position="1"/>
        <end position="23"/>
    </location>
</feature>